<dbReference type="InterPro" id="IPR004562">
    <property type="entry name" value="LipoylTrfase_LipoateP_Ligase"/>
</dbReference>
<dbReference type="PROSITE" id="PS51733">
    <property type="entry name" value="BPL_LPL_CATALYTIC"/>
    <property type="match status" value="1"/>
</dbReference>
<proteinExistence type="inferred from homology"/>
<dbReference type="InterPro" id="IPR004143">
    <property type="entry name" value="BPL_LPL_catalytic"/>
</dbReference>
<evidence type="ECO:0000313" key="6">
    <source>
        <dbReference type="EMBL" id="KAF2863992.1"/>
    </source>
</evidence>
<dbReference type="GO" id="GO:0016874">
    <property type="term" value="F:ligase activity"/>
    <property type="evidence" value="ECO:0007669"/>
    <property type="project" value="UniProtKB-KW"/>
</dbReference>
<feature type="domain" description="BPL/LPL catalytic" evidence="5">
    <location>
        <begin position="34"/>
        <end position="218"/>
    </location>
</feature>
<dbReference type="OrthoDB" id="201621at2759"/>
<organism evidence="6 7">
    <name type="scientific">Piedraia hortae CBS 480.64</name>
    <dbReference type="NCBI Taxonomy" id="1314780"/>
    <lineage>
        <taxon>Eukaryota</taxon>
        <taxon>Fungi</taxon>
        <taxon>Dikarya</taxon>
        <taxon>Ascomycota</taxon>
        <taxon>Pezizomycotina</taxon>
        <taxon>Dothideomycetes</taxon>
        <taxon>Dothideomycetidae</taxon>
        <taxon>Capnodiales</taxon>
        <taxon>Piedraiaceae</taxon>
        <taxon>Piedraia</taxon>
    </lineage>
</organism>
<evidence type="ECO:0000313" key="7">
    <source>
        <dbReference type="Proteomes" id="UP000799421"/>
    </source>
</evidence>
<dbReference type="GO" id="GO:0017118">
    <property type="term" value="F:lipoyltransferase activity"/>
    <property type="evidence" value="ECO:0007669"/>
    <property type="project" value="TreeGrafter"/>
</dbReference>
<protein>
    <recommendedName>
        <fullName evidence="4">Putative lipoate-protein ligase A</fullName>
    </recommendedName>
</protein>
<keyword evidence="6" id="KW-0436">Ligase</keyword>
<dbReference type="SUPFAM" id="SSF55681">
    <property type="entry name" value="Class II aaRS and biotin synthetases"/>
    <property type="match status" value="1"/>
</dbReference>
<dbReference type="GO" id="GO:0005739">
    <property type="term" value="C:mitochondrion"/>
    <property type="evidence" value="ECO:0007669"/>
    <property type="project" value="TreeGrafter"/>
</dbReference>
<accession>A0A6A7C9U5</accession>
<keyword evidence="7" id="KW-1185">Reference proteome</keyword>
<dbReference type="CDD" id="cd16443">
    <property type="entry name" value="LplA"/>
    <property type="match status" value="1"/>
</dbReference>
<dbReference type="GO" id="GO:0009249">
    <property type="term" value="P:protein lipoylation"/>
    <property type="evidence" value="ECO:0007669"/>
    <property type="project" value="InterPro"/>
</dbReference>
<comment type="function">
    <text evidence="1">Catalyzes both the ATP-dependent activation of exogenously supplied lipoate to lipoyl-AMP and the transfer of the activated lipoyl onto the lipoyl domains of lipoate-dependent enzymes.</text>
</comment>
<name>A0A6A7C9U5_9PEZI</name>
<comment type="similarity">
    <text evidence="3">Belongs to the LplA family.</text>
</comment>
<evidence type="ECO:0000256" key="4">
    <source>
        <dbReference type="ARBA" id="ARBA00015925"/>
    </source>
</evidence>
<evidence type="ECO:0000256" key="1">
    <source>
        <dbReference type="ARBA" id="ARBA00003253"/>
    </source>
</evidence>
<dbReference type="UniPathway" id="UPA00537">
    <property type="reaction ID" value="UER00595"/>
</dbReference>
<keyword evidence="6" id="KW-0808">Transferase</keyword>
<dbReference type="InterPro" id="IPR045864">
    <property type="entry name" value="aa-tRNA-synth_II/BPL/LPL"/>
</dbReference>
<comment type="pathway">
    <text evidence="2">Protein modification; protein lipoylation via exogenous pathway; protein N(6)-(lipoyl)lysine from lipoate: step 2/2.</text>
</comment>
<dbReference type="PANTHER" id="PTHR12561">
    <property type="entry name" value="LIPOATE-PROTEIN LIGASE"/>
    <property type="match status" value="1"/>
</dbReference>
<evidence type="ECO:0000256" key="2">
    <source>
        <dbReference type="ARBA" id="ARBA00005085"/>
    </source>
</evidence>
<gene>
    <name evidence="6" type="ORF">K470DRAFT_239930</name>
</gene>
<dbReference type="Pfam" id="PF21948">
    <property type="entry name" value="LplA-B_cat"/>
    <property type="match status" value="1"/>
</dbReference>
<evidence type="ECO:0000256" key="3">
    <source>
        <dbReference type="ARBA" id="ARBA00008242"/>
    </source>
</evidence>
<dbReference type="Gene3D" id="3.30.930.10">
    <property type="entry name" value="Bira Bifunctional Protein, Domain 2"/>
    <property type="match status" value="1"/>
</dbReference>
<dbReference type="AlphaFoldDB" id="A0A6A7C9U5"/>
<reference evidence="6" key="1">
    <citation type="journal article" date="2020" name="Stud. Mycol.">
        <title>101 Dothideomycetes genomes: a test case for predicting lifestyles and emergence of pathogens.</title>
        <authorList>
            <person name="Haridas S."/>
            <person name="Albert R."/>
            <person name="Binder M."/>
            <person name="Bloem J."/>
            <person name="Labutti K."/>
            <person name="Salamov A."/>
            <person name="Andreopoulos B."/>
            <person name="Baker S."/>
            <person name="Barry K."/>
            <person name="Bills G."/>
            <person name="Bluhm B."/>
            <person name="Cannon C."/>
            <person name="Castanera R."/>
            <person name="Culley D."/>
            <person name="Daum C."/>
            <person name="Ezra D."/>
            <person name="Gonzalez J."/>
            <person name="Henrissat B."/>
            <person name="Kuo A."/>
            <person name="Liang C."/>
            <person name="Lipzen A."/>
            <person name="Lutzoni F."/>
            <person name="Magnuson J."/>
            <person name="Mondo S."/>
            <person name="Nolan M."/>
            <person name="Ohm R."/>
            <person name="Pangilinan J."/>
            <person name="Park H.-J."/>
            <person name="Ramirez L."/>
            <person name="Alfaro M."/>
            <person name="Sun H."/>
            <person name="Tritt A."/>
            <person name="Yoshinaga Y."/>
            <person name="Zwiers L.-H."/>
            <person name="Turgeon B."/>
            <person name="Goodwin S."/>
            <person name="Spatafora J."/>
            <person name="Crous P."/>
            <person name="Grigoriev I."/>
        </authorList>
    </citation>
    <scope>NUCLEOTIDE SEQUENCE</scope>
    <source>
        <strain evidence="6">CBS 480.64</strain>
    </source>
</reference>
<dbReference type="EMBL" id="MU005958">
    <property type="protein sequence ID" value="KAF2863992.1"/>
    <property type="molecule type" value="Genomic_DNA"/>
</dbReference>
<dbReference type="Proteomes" id="UP000799421">
    <property type="component" value="Unassembled WGS sequence"/>
</dbReference>
<sequence length="319" mass="35878">MTTQLSRSVQSYISTSLDPWVNLSIEHYLLQKSPIASTVLFLYVNGPSVVIGSNQNPWVEVDLAHLRQERANLVRRRSGGGTVFHDDGNVNWTVICPKESFTRMKHAEMVARALRNRGIQGARVNERHDIVLEGNPALKVTGSAYKLIRHRALHHGTCLLSSPNLDTISKILRSPAKPFIKSKGSESVRSPVGNVGLDHDAFVSAVQTEFAELYKGPAESEKVGQSWLDLEEVRKGYDELRSPEWMYLRTPKFEVSNAETGLNMQVHHGLVHDGYIGRSKLPEGLIGRRIHEVGMWPDDQHWDESARDVVSFLKRLMTV</sequence>
<evidence type="ECO:0000259" key="5">
    <source>
        <dbReference type="PROSITE" id="PS51733"/>
    </source>
</evidence>
<dbReference type="PANTHER" id="PTHR12561:SF3">
    <property type="entry name" value="LIPOYLTRANSFERASE 1, MITOCHONDRIAL"/>
    <property type="match status" value="1"/>
</dbReference>